<evidence type="ECO:0000313" key="1">
    <source>
        <dbReference type="EMBL" id="MFB3801141.1"/>
    </source>
</evidence>
<gene>
    <name evidence="1" type="ORF">ACE1YR_11940</name>
</gene>
<keyword evidence="2" id="KW-1185">Reference proteome</keyword>
<reference evidence="1 2" key="1">
    <citation type="submission" date="2024-09" db="EMBL/GenBank/DDBJ databases">
        <authorList>
            <person name="Fullem K."/>
        </authorList>
    </citation>
    <scope>NUCLEOTIDE SEQUENCE [LARGE SCALE GENOMIC DNA]</scope>
    <source>
        <strain evidence="2">K1(2024)</strain>
    </source>
</reference>
<dbReference type="EMBL" id="JBHFXX010000008">
    <property type="protein sequence ID" value="MFB3801141.1"/>
    <property type="molecule type" value="Genomic_DNA"/>
</dbReference>
<dbReference type="RefSeq" id="WP_304483659.1">
    <property type="nucleotide sequence ID" value="NZ_JAUQOQ010000004.1"/>
</dbReference>
<protein>
    <submittedName>
        <fullName evidence="1">Uncharacterized protein</fullName>
    </submittedName>
</protein>
<name>A0ABV4Z920_9PSED</name>
<sequence>MANCVRKRSFQFEVEALPLEASAPSEVIQAQAIEWNVKVDAYLSDAARVGLRYSALVYFDRSGVSQNGMTVATPPLEFIESRAGFKLMRSVSGRDHYVIASELNI</sequence>
<accession>A0ABV4Z920</accession>
<comment type="caution">
    <text evidence="1">The sequence shown here is derived from an EMBL/GenBank/DDBJ whole genome shotgun (WGS) entry which is preliminary data.</text>
</comment>
<dbReference type="Proteomes" id="UP001577047">
    <property type="component" value="Unassembled WGS sequence"/>
</dbReference>
<organism evidence="1 2">
    <name type="scientific">Pseudomonas boreofloridensis</name>
    <dbReference type="NCBI Taxonomy" id="3064348"/>
    <lineage>
        <taxon>Bacteria</taxon>
        <taxon>Pseudomonadati</taxon>
        <taxon>Pseudomonadota</taxon>
        <taxon>Gammaproteobacteria</taxon>
        <taxon>Pseudomonadales</taxon>
        <taxon>Pseudomonadaceae</taxon>
        <taxon>Pseudomonas</taxon>
    </lineage>
</organism>
<evidence type="ECO:0000313" key="2">
    <source>
        <dbReference type="Proteomes" id="UP001577047"/>
    </source>
</evidence>
<proteinExistence type="predicted"/>